<dbReference type="PRINTS" id="PR00839">
    <property type="entry name" value="V8PROTEASE"/>
</dbReference>
<name>A0A0U2ZME3_RHILV</name>
<dbReference type="Gene3D" id="3.40.570.10">
    <property type="entry name" value="Extracellular Endonuclease, subunit A"/>
    <property type="match status" value="1"/>
</dbReference>
<evidence type="ECO:0000256" key="3">
    <source>
        <dbReference type="ARBA" id="ARBA00022729"/>
    </source>
</evidence>
<dbReference type="GO" id="GO:0008236">
    <property type="term" value="F:serine-type peptidase activity"/>
    <property type="evidence" value="ECO:0007669"/>
    <property type="project" value="UniProtKB-KW"/>
</dbReference>
<protein>
    <recommendedName>
        <fullName evidence="8">Serine protease</fullName>
        <ecNumber evidence="8">3.4.21.-</ecNumber>
    </recommendedName>
</protein>
<dbReference type="EMBL" id="KT944070">
    <property type="protein sequence ID" value="ALU64583.1"/>
    <property type="molecule type" value="Genomic_DNA"/>
</dbReference>
<dbReference type="GO" id="GO:0006508">
    <property type="term" value="P:proteolysis"/>
    <property type="evidence" value="ECO:0007669"/>
    <property type="project" value="UniProtKB-KW"/>
</dbReference>
<dbReference type="SMART" id="SM00477">
    <property type="entry name" value="NUC"/>
    <property type="match status" value="1"/>
</dbReference>
<reference evidence="11" key="1">
    <citation type="submission" date="2015-10" db="EMBL/GenBank/DDBJ databases">
        <title>Comparative analysis of sym-gene organization in Rhizobium leguminosarum bv. viciae strains, isolated from different host plants and demonstrating clear differences in symbiotic specificity.</title>
        <authorList>
            <person name="Chirak E.R."/>
            <person name="Kimeklis A.K."/>
            <person name="Andronov E.E."/>
        </authorList>
    </citation>
    <scope>NUCLEOTIDE SEQUENCE</scope>
    <source>
        <strain evidence="11">Vaf12</strain>
    </source>
</reference>
<evidence type="ECO:0000259" key="9">
    <source>
        <dbReference type="SMART" id="SM00477"/>
    </source>
</evidence>
<dbReference type="Pfam" id="PF01223">
    <property type="entry name" value="Endonuclease_NS"/>
    <property type="match status" value="1"/>
</dbReference>
<evidence type="ECO:0000313" key="11">
    <source>
        <dbReference type="EMBL" id="ALU64583.1"/>
    </source>
</evidence>
<dbReference type="GO" id="GO:0003676">
    <property type="term" value="F:nucleic acid binding"/>
    <property type="evidence" value="ECO:0007669"/>
    <property type="project" value="InterPro"/>
</dbReference>
<evidence type="ECO:0000256" key="1">
    <source>
        <dbReference type="ARBA" id="ARBA00008764"/>
    </source>
</evidence>
<keyword evidence="3" id="KW-0732">Signal</keyword>
<dbReference type="PANTHER" id="PTHR13966:SF5">
    <property type="entry name" value="ENDONUCLEASE G, MITOCHONDRIAL"/>
    <property type="match status" value="1"/>
</dbReference>
<feature type="active site" description="Proton acceptor" evidence="6">
    <location>
        <position position="489"/>
    </location>
</feature>
<dbReference type="SUPFAM" id="SSF50494">
    <property type="entry name" value="Trypsin-like serine proteases"/>
    <property type="match status" value="1"/>
</dbReference>
<dbReference type="GO" id="GO:0046872">
    <property type="term" value="F:metal ion binding"/>
    <property type="evidence" value="ECO:0007669"/>
    <property type="project" value="UniProtKB-KW"/>
</dbReference>
<evidence type="ECO:0000256" key="6">
    <source>
        <dbReference type="PIRSR" id="PIRSR640255-1"/>
    </source>
</evidence>
<sequence length="669" mass="74078">MARIVSPLGTASPDALVFASKAAIVEQRPMQEADKTLTAAPASPPQTMSVEEPSRTTARMAMLNRKDPNALERIIGSRDIVSINFFERGLAVAKAICRIKILGRPATPPDYGTGFLITPGLLITNNHVLPDFETASYSLAEFAYELDRNFVERRGHIFPFAPYEAFYTSVELDFTVVAIRPVGHDGTPITDFGALPLNPVSGKGIAGEHVSLIQHPGGGTKQVVVRENRIIALDPARFPSVSPAAIHYQADTEAGSSGAAVFNDQWDLVAIHHLAIADRDDQGRILNRRGQVWDEMEGDEAKRWIANEGVRVSAIWEDLRKASIFNASAAKIMAMLVHDPRTNHQPMPTVATDSKPKKWQTLPDVGEAPAFESTRFEDPKFESSMGYRPGFLGADLIVELPRTAKTFKGRLAVNKTTNGNVFDYTHFSLAMHADRRLALWTAVNIDGAQLKSTKSPSWRRDDRLPANEQTLAEIYGKVPGKAIQIDRGHLVRRLDPVWGDQEVADRAGNDTFHYTNAAPQEHIYNSEIWGNLEDFVLARADMRAQKATVMTGPVLRPDDDFFGEGMRGGPWQIPWSFWKIAVFKRPDGSVSVTGFIVEQTSDIAPLFETTRYNPYTVEEARVYQRPIALIEQLTGLDFGILRSMDKMGTVETTSIASARPIRGEDDINF</sequence>
<dbReference type="SMART" id="SM00892">
    <property type="entry name" value="Endonuclease_NS"/>
    <property type="match status" value="1"/>
</dbReference>
<accession>A0A0U2ZME3</accession>
<dbReference type="InterPro" id="IPR040255">
    <property type="entry name" value="Non-specific_endonuclease"/>
</dbReference>
<dbReference type="AlphaFoldDB" id="A0A0U2ZME3"/>
<dbReference type="Gene3D" id="2.40.10.10">
    <property type="entry name" value="Trypsin-like serine proteases"/>
    <property type="match status" value="2"/>
</dbReference>
<keyword evidence="2 8" id="KW-0645">Protease</keyword>
<dbReference type="GO" id="GO:0004519">
    <property type="term" value="F:endonuclease activity"/>
    <property type="evidence" value="ECO:0007669"/>
    <property type="project" value="TreeGrafter"/>
</dbReference>
<comment type="similarity">
    <text evidence="1 8">Belongs to the peptidase S1B family.</text>
</comment>
<dbReference type="InterPro" id="IPR009003">
    <property type="entry name" value="Peptidase_S1_PA"/>
</dbReference>
<organism evidence="11">
    <name type="scientific">Rhizobium leguminosarum bv. viciae</name>
    <dbReference type="NCBI Taxonomy" id="387"/>
    <lineage>
        <taxon>Bacteria</taxon>
        <taxon>Pseudomonadati</taxon>
        <taxon>Pseudomonadota</taxon>
        <taxon>Alphaproteobacteria</taxon>
        <taxon>Hyphomicrobiales</taxon>
        <taxon>Rhizobiaceae</taxon>
        <taxon>Rhizobium/Agrobacterium group</taxon>
        <taxon>Rhizobium</taxon>
    </lineage>
</organism>
<dbReference type="InterPro" id="IPR044925">
    <property type="entry name" value="His-Me_finger_sf"/>
</dbReference>
<dbReference type="InterPro" id="IPR044929">
    <property type="entry name" value="DNA/RNA_non-sp_Endonuclease_sf"/>
</dbReference>
<dbReference type="InterPro" id="IPR043504">
    <property type="entry name" value="Peptidase_S1_PA_chymotrypsin"/>
</dbReference>
<dbReference type="Pfam" id="PF13365">
    <property type="entry name" value="Trypsin_2"/>
    <property type="match status" value="1"/>
</dbReference>
<feature type="domain" description="ENPP1-3/EXOG-like endonuclease/phosphodiesterase" evidence="9">
    <location>
        <begin position="424"/>
        <end position="645"/>
    </location>
</feature>
<dbReference type="SUPFAM" id="SSF54060">
    <property type="entry name" value="His-Me finger endonucleases"/>
    <property type="match status" value="1"/>
</dbReference>
<keyword evidence="4 8" id="KW-0378">Hydrolase</keyword>
<dbReference type="CDD" id="cd00091">
    <property type="entry name" value="NUC"/>
    <property type="match status" value="1"/>
</dbReference>
<evidence type="ECO:0000259" key="10">
    <source>
        <dbReference type="SMART" id="SM00892"/>
    </source>
</evidence>
<evidence type="ECO:0000256" key="8">
    <source>
        <dbReference type="RuleBase" id="RU004296"/>
    </source>
</evidence>
<feature type="domain" description="DNA/RNA non-specific endonuclease/pyrophosphatase/phosphodiesterase" evidence="10">
    <location>
        <begin position="423"/>
        <end position="643"/>
    </location>
</feature>
<evidence type="ECO:0000256" key="7">
    <source>
        <dbReference type="PIRSR" id="PIRSR640255-2"/>
    </source>
</evidence>
<evidence type="ECO:0000256" key="5">
    <source>
        <dbReference type="ARBA" id="ARBA00022825"/>
    </source>
</evidence>
<proteinExistence type="inferred from homology"/>
<dbReference type="InterPro" id="IPR008256">
    <property type="entry name" value="Peptidase_S1B"/>
</dbReference>
<dbReference type="PANTHER" id="PTHR13966">
    <property type="entry name" value="ENDONUCLEASE RELATED"/>
    <property type="match status" value="1"/>
</dbReference>
<evidence type="ECO:0000256" key="2">
    <source>
        <dbReference type="ARBA" id="ARBA00022670"/>
    </source>
</evidence>
<keyword evidence="5 8" id="KW-0720">Serine protease</keyword>
<evidence type="ECO:0000256" key="4">
    <source>
        <dbReference type="ARBA" id="ARBA00022801"/>
    </source>
</evidence>
<keyword evidence="7" id="KW-0479">Metal-binding</keyword>
<feature type="binding site" evidence="7">
    <location>
        <position position="525"/>
    </location>
    <ligand>
        <name>Mg(2+)</name>
        <dbReference type="ChEBI" id="CHEBI:18420"/>
        <note>catalytic</note>
    </ligand>
</feature>
<dbReference type="InterPro" id="IPR001604">
    <property type="entry name" value="Endo_G_ENPP1-like_dom"/>
</dbReference>
<dbReference type="EC" id="3.4.21.-" evidence="8"/>
<dbReference type="InterPro" id="IPR020821">
    <property type="entry name" value="ENPP1-3/EXOG-like_nuc-like"/>
</dbReference>